<evidence type="ECO:0000256" key="1">
    <source>
        <dbReference type="ARBA" id="ARBA00022737"/>
    </source>
</evidence>
<dbReference type="STRING" id="429701.A0A2G9HM13"/>
<keyword evidence="1" id="KW-0677">Repeat</keyword>
<comment type="caution">
    <text evidence="4">The sequence shown here is derived from an EMBL/GenBank/DDBJ whole genome shotgun (WGS) entry which is preliminary data.</text>
</comment>
<proteinExistence type="predicted"/>
<dbReference type="PANTHER" id="PTHR47186">
    <property type="entry name" value="LEUCINE-RICH REPEAT-CONTAINING PROTEIN 57"/>
    <property type="match status" value="1"/>
</dbReference>
<feature type="region of interest" description="Disordered" evidence="2">
    <location>
        <begin position="194"/>
        <end position="223"/>
    </location>
</feature>
<gene>
    <name evidence="4" type="ORF">CDL12_08751</name>
</gene>
<dbReference type="EMBL" id="NKXS01001443">
    <property type="protein sequence ID" value="PIN18562.1"/>
    <property type="molecule type" value="Genomic_DNA"/>
</dbReference>
<dbReference type="AlphaFoldDB" id="A0A2G9HM13"/>
<evidence type="ECO:0000256" key="2">
    <source>
        <dbReference type="SAM" id="MobiDB-lite"/>
    </source>
</evidence>
<feature type="compositionally biased region" description="Basic and acidic residues" evidence="2">
    <location>
        <begin position="194"/>
        <end position="209"/>
    </location>
</feature>
<evidence type="ECO:0000259" key="3">
    <source>
        <dbReference type="Pfam" id="PF23598"/>
    </source>
</evidence>
<sequence>MNVNEQTLDFKPQWFSKMMNVNLLYLGRWSALPTDHIEVEDAKFLEKLVNMQYMKFLSLQGVSNIISLPDSISQLKNVKILDLRACYNLEILPGDIGLLKSLTHLDMSECYLLNHMPKSLSSLIRLKVLKGFVIGRDQGKSSCGLGDLKKLKNLIKLCIYTGLEKFPDKDHVRALESLTGLKKLTITWGRDTVRAENGDGKHEKEKMEPPTDSTSNDSKQTAKLPSKLEKLDLKCFPMSKTPSWLEPKNLKHLNLKKLYIRGGKFSDLGQYQACNLEEICTWKVETLSLKYLFEIELEWRQLQELFPDLVYLEQVSCPKLTFVPCDANGLWINETKPNASQGFVS</sequence>
<dbReference type="SUPFAM" id="SSF52047">
    <property type="entry name" value="RNI-like"/>
    <property type="match status" value="1"/>
</dbReference>
<feature type="compositionally biased region" description="Polar residues" evidence="2">
    <location>
        <begin position="211"/>
        <end position="223"/>
    </location>
</feature>
<dbReference type="Pfam" id="PF23598">
    <property type="entry name" value="LRR_14"/>
    <property type="match status" value="1"/>
</dbReference>
<dbReference type="InterPro" id="IPR055414">
    <property type="entry name" value="LRR_R13L4/SHOC2-like"/>
</dbReference>
<dbReference type="Proteomes" id="UP000231279">
    <property type="component" value="Unassembled WGS sequence"/>
</dbReference>
<accession>A0A2G9HM13</accession>
<evidence type="ECO:0000313" key="4">
    <source>
        <dbReference type="EMBL" id="PIN18562.1"/>
    </source>
</evidence>
<evidence type="ECO:0000313" key="5">
    <source>
        <dbReference type="Proteomes" id="UP000231279"/>
    </source>
</evidence>
<dbReference type="OrthoDB" id="1522111at2759"/>
<dbReference type="PANTHER" id="PTHR47186:SF45">
    <property type="entry name" value="DISEASE RESISTANCE RPP13-LIKE PROTEIN 1"/>
    <property type="match status" value="1"/>
</dbReference>
<organism evidence="4 5">
    <name type="scientific">Handroanthus impetiginosus</name>
    <dbReference type="NCBI Taxonomy" id="429701"/>
    <lineage>
        <taxon>Eukaryota</taxon>
        <taxon>Viridiplantae</taxon>
        <taxon>Streptophyta</taxon>
        <taxon>Embryophyta</taxon>
        <taxon>Tracheophyta</taxon>
        <taxon>Spermatophyta</taxon>
        <taxon>Magnoliopsida</taxon>
        <taxon>eudicotyledons</taxon>
        <taxon>Gunneridae</taxon>
        <taxon>Pentapetalae</taxon>
        <taxon>asterids</taxon>
        <taxon>lamiids</taxon>
        <taxon>Lamiales</taxon>
        <taxon>Bignoniaceae</taxon>
        <taxon>Crescentiina</taxon>
        <taxon>Tabebuia alliance</taxon>
        <taxon>Handroanthus</taxon>
    </lineage>
</organism>
<dbReference type="InterPro" id="IPR032675">
    <property type="entry name" value="LRR_dom_sf"/>
</dbReference>
<feature type="domain" description="Disease resistance R13L4/SHOC-2-like LRR" evidence="3">
    <location>
        <begin position="39"/>
        <end position="255"/>
    </location>
</feature>
<keyword evidence="5" id="KW-1185">Reference proteome</keyword>
<name>A0A2G9HM13_9LAMI</name>
<protein>
    <recommendedName>
        <fullName evidence="3">Disease resistance R13L4/SHOC-2-like LRR domain-containing protein</fullName>
    </recommendedName>
</protein>
<reference evidence="5" key="1">
    <citation type="journal article" date="2018" name="Gigascience">
        <title>Genome assembly of the Pink Ipe (Handroanthus impetiginosus, Bignoniaceae), a highly valued, ecologically keystone Neotropical timber forest tree.</title>
        <authorList>
            <person name="Silva-Junior O.B."/>
            <person name="Grattapaglia D."/>
            <person name="Novaes E."/>
            <person name="Collevatti R.G."/>
        </authorList>
    </citation>
    <scope>NUCLEOTIDE SEQUENCE [LARGE SCALE GENOMIC DNA]</scope>
    <source>
        <strain evidence="5">cv. UFG-1</strain>
    </source>
</reference>
<dbReference type="Gene3D" id="3.80.10.10">
    <property type="entry name" value="Ribonuclease Inhibitor"/>
    <property type="match status" value="1"/>
</dbReference>